<dbReference type="GeneID" id="28767744"/>
<evidence type="ECO:0000313" key="1">
    <source>
        <dbReference type="EMBL" id="OAG12520.1"/>
    </source>
</evidence>
<dbReference type="RefSeq" id="XP_018042885.1">
    <property type="nucleotide sequence ID" value="XM_018184258.1"/>
</dbReference>
<dbReference type="InParanoid" id="A0A177D073"/>
<name>A0A177D073_9PLEO</name>
<reference evidence="1 2" key="1">
    <citation type="submission" date="2016-05" db="EMBL/GenBank/DDBJ databases">
        <title>Comparative analysis of secretome profiles of manganese(II)-oxidizing ascomycete fungi.</title>
        <authorList>
            <consortium name="DOE Joint Genome Institute"/>
            <person name="Zeiner C.A."/>
            <person name="Purvine S.O."/>
            <person name="Zink E.M."/>
            <person name="Wu S."/>
            <person name="Pasa-Tolic L."/>
            <person name="Chaput D.L."/>
            <person name="Haridas S."/>
            <person name="Grigoriev I.V."/>
            <person name="Santelli C.M."/>
            <person name="Hansel C.M."/>
        </authorList>
    </citation>
    <scope>NUCLEOTIDE SEQUENCE [LARGE SCALE GENOMIC DNA]</scope>
    <source>
        <strain evidence="1 2">AP3s5-JAC2a</strain>
    </source>
</reference>
<organism evidence="1 2">
    <name type="scientific">Paraphaeosphaeria sporulosa</name>
    <dbReference type="NCBI Taxonomy" id="1460663"/>
    <lineage>
        <taxon>Eukaryota</taxon>
        <taxon>Fungi</taxon>
        <taxon>Dikarya</taxon>
        <taxon>Ascomycota</taxon>
        <taxon>Pezizomycotina</taxon>
        <taxon>Dothideomycetes</taxon>
        <taxon>Pleosporomycetidae</taxon>
        <taxon>Pleosporales</taxon>
        <taxon>Massarineae</taxon>
        <taxon>Didymosphaeriaceae</taxon>
        <taxon>Paraphaeosphaeria</taxon>
    </lineage>
</organism>
<keyword evidence="2" id="KW-1185">Reference proteome</keyword>
<dbReference type="Proteomes" id="UP000077069">
    <property type="component" value="Unassembled WGS sequence"/>
</dbReference>
<evidence type="ECO:0000313" key="2">
    <source>
        <dbReference type="Proteomes" id="UP000077069"/>
    </source>
</evidence>
<dbReference type="EMBL" id="KV441548">
    <property type="protein sequence ID" value="OAG12520.1"/>
    <property type="molecule type" value="Genomic_DNA"/>
</dbReference>
<sequence length="207" mass="23091">MQRFIATRIGSQRTILMLSTTQIPFPSRRTSRNKMLKCKAISLSLFTQGKLGPCIVQAVRMNASLCGPQERVHEPVRTRASTFERRTKPKPVRRCAYRNGQDGRCSDVAATRCGPPQTVFTGSRGVRGGSVHYTRIRIMVQESIDWTWARGVEAPRFELAVGATGNATGRQRDRDGSGRYDSLRACADRREFRVESGEDALRCGGLL</sequence>
<proteinExistence type="predicted"/>
<dbReference type="AlphaFoldDB" id="A0A177D073"/>
<gene>
    <name evidence="1" type="ORF">CC84DRAFT_124828</name>
</gene>
<protein>
    <submittedName>
        <fullName evidence="1">Uncharacterized protein</fullName>
    </submittedName>
</protein>
<dbReference type="OrthoDB" id="10675152at2759"/>
<accession>A0A177D073</accession>